<protein>
    <submittedName>
        <fullName evidence="4">PPR_1 domain-containing protein/PPR_2 domain-containing protein</fullName>
    </submittedName>
</protein>
<proteinExistence type="inferred from homology"/>
<dbReference type="InParanoid" id="A0A1Q3DC99"/>
<evidence type="ECO:0000313" key="5">
    <source>
        <dbReference type="Proteomes" id="UP000187406"/>
    </source>
</evidence>
<accession>A0A1Q3DC99</accession>
<sequence length="200" mass="21882">MATRRGTSNAVAAHPAKRFGGNIFTISTNSLLSVSSSSSTFSTATGNSSDRIRNTHLDKNIDEAIASFNRMLRMHPRPSVVQFGLGLSSIVKFKQYATVVGLCKLMESLGIKHNVYTLNILINCFCRLSLLHFGFSILGKMLKLGVEPDSVTFNTLINGLCIEGKVLQAVRLSDQMAERGCKPDVFTYTIFIDGIETITI</sequence>
<dbReference type="NCBIfam" id="TIGR00756">
    <property type="entry name" value="PPR"/>
    <property type="match status" value="2"/>
</dbReference>
<dbReference type="InterPro" id="IPR002885">
    <property type="entry name" value="PPR_rpt"/>
</dbReference>
<comment type="caution">
    <text evidence="4">The sequence shown here is derived from an EMBL/GenBank/DDBJ whole genome shotgun (WGS) entry which is preliminary data.</text>
</comment>
<evidence type="ECO:0000256" key="2">
    <source>
        <dbReference type="ARBA" id="ARBA00022737"/>
    </source>
</evidence>
<dbReference type="EMBL" id="BDDD01005975">
    <property type="protein sequence ID" value="GAV90104.1"/>
    <property type="molecule type" value="Genomic_DNA"/>
</dbReference>
<comment type="similarity">
    <text evidence="1">Belongs to the PPR family. P subfamily.</text>
</comment>
<gene>
    <name evidence="4" type="ORF">CFOL_v3_33513</name>
</gene>
<feature type="repeat" description="PPR" evidence="3">
    <location>
        <begin position="149"/>
        <end position="183"/>
    </location>
</feature>
<dbReference type="PANTHER" id="PTHR47941">
    <property type="entry name" value="PENTATRICOPEPTIDE REPEAT-CONTAINING PROTEIN 3, MITOCHONDRIAL"/>
    <property type="match status" value="1"/>
</dbReference>
<dbReference type="Gene3D" id="1.25.40.10">
    <property type="entry name" value="Tetratricopeptide repeat domain"/>
    <property type="match status" value="1"/>
</dbReference>
<name>A0A1Q3DC99_CEPFO</name>
<dbReference type="PROSITE" id="PS51375">
    <property type="entry name" value="PPR"/>
    <property type="match status" value="2"/>
</dbReference>
<dbReference type="Pfam" id="PF13041">
    <property type="entry name" value="PPR_2"/>
    <property type="match status" value="1"/>
</dbReference>
<dbReference type="InterPro" id="IPR011990">
    <property type="entry name" value="TPR-like_helical_dom_sf"/>
</dbReference>
<evidence type="ECO:0000313" key="4">
    <source>
        <dbReference type="EMBL" id="GAV90104.1"/>
    </source>
</evidence>
<evidence type="ECO:0000256" key="3">
    <source>
        <dbReference type="PROSITE-ProRule" id="PRU00708"/>
    </source>
</evidence>
<organism evidence="4 5">
    <name type="scientific">Cephalotus follicularis</name>
    <name type="common">Albany pitcher plant</name>
    <dbReference type="NCBI Taxonomy" id="3775"/>
    <lineage>
        <taxon>Eukaryota</taxon>
        <taxon>Viridiplantae</taxon>
        <taxon>Streptophyta</taxon>
        <taxon>Embryophyta</taxon>
        <taxon>Tracheophyta</taxon>
        <taxon>Spermatophyta</taxon>
        <taxon>Magnoliopsida</taxon>
        <taxon>eudicotyledons</taxon>
        <taxon>Gunneridae</taxon>
        <taxon>Pentapetalae</taxon>
        <taxon>rosids</taxon>
        <taxon>fabids</taxon>
        <taxon>Oxalidales</taxon>
        <taxon>Cephalotaceae</taxon>
        <taxon>Cephalotus</taxon>
    </lineage>
</organism>
<dbReference type="Pfam" id="PF01535">
    <property type="entry name" value="PPR"/>
    <property type="match status" value="1"/>
</dbReference>
<dbReference type="OrthoDB" id="1934535at2759"/>
<dbReference type="Proteomes" id="UP000187406">
    <property type="component" value="Unassembled WGS sequence"/>
</dbReference>
<dbReference type="AlphaFoldDB" id="A0A1Q3DC99"/>
<dbReference type="STRING" id="3775.A0A1Q3DC99"/>
<keyword evidence="2" id="KW-0677">Repeat</keyword>
<keyword evidence="5" id="KW-1185">Reference proteome</keyword>
<evidence type="ECO:0000256" key="1">
    <source>
        <dbReference type="ARBA" id="ARBA00007626"/>
    </source>
</evidence>
<feature type="repeat" description="PPR" evidence="3">
    <location>
        <begin position="114"/>
        <end position="148"/>
    </location>
</feature>
<reference evidence="5" key="1">
    <citation type="submission" date="2016-04" db="EMBL/GenBank/DDBJ databases">
        <title>Cephalotus genome sequencing.</title>
        <authorList>
            <person name="Fukushima K."/>
            <person name="Hasebe M."/>
            <person name="Fang X."/>
        </authorList>
    </citation>
    <scope>NUCLEOTIDE SEQUENCE [LARGE SCALE GENOMIC DNA]</scope>
    <source>
        <strain evidence="5">cv. St1</strain>
    </source>
</reference>